<dbReference type="EMBL" id="JADDUC020000013">
    <property type="protein sequence ID" value="KAI1235106.1"/>
    <property type="molecule type" value="Genomic_DNA"/>
</dbReference>
<name>A0A835U2E1_9PASS</name>
<keyword evidence="4" id="KW-1185">Reference proteome</keyword>
<dbReference type="OrthoDB" id="8856583at2759"/>
<reference evidence="3 4" key="2">
    <citation type="journal article" date="2021" name="J. Hered.">
        <title>Feather Gene Expression Elucidates the Developmental Basis of Plumage Iridescence in African Starlings.</title>
        <authorList>
            <person name="Rubenstein D.R."/>
            <person name="Corvelo A."/>
            <person name="MacManes M.D."/>
            <person name="Maia R."/>
            <person name="Narzisi G."/>
            <person name="Rousaki A."/>
            <person name="Vandenabeele P."/>
            <person name="Shawkey M.D."/>
            <person name="Solomon J."/>
        </authorList>
    </citation>
    <scope>NUCLEOTIDE SEQUENCE [LARGE SCALE GENOMIC DNA]</scope>
    <source>
        <strain evidence="3">SS15</strain>
    </source>
</reference>
<dbReference type="AlphaFoldDB" id="A0A835U2E1"/>
<gene>
    <name evidence="3" type="ORF">IHE44_0002738</name>
    <name evidence="2" type="ORF">IHE44_005247</name>
</gene>
<sequence>MSDGFCRFFGRHGSEAAEQSSTIGNAIMAAAAGIGMAGLAFLLIGWMLVLRQWSHAPVSKLGALMPVKCCKSIVLPPSLAACGPVVLPFERVLLGEKSTQWAADFLSGKLISPAAGSASLWLAVATLLLLATGPWGRRAAATASGWTEQCCAGWP</sequence>
<evidence type="ECO:0000313" key="2">
    <source>
        <dbReference type="EMBL" id="KAG0135700.1"/>
    </source>
</evidence>
<dbReference type="EMBL" id="JADDUC010000003">
    <property type="protein sequence ID" value="KAG0135700.1"/>
    <property type="molecule type" value="Genomic_DNA"/>
</dbReference>
<accession>A0A835U2E1</accession>
<keyword evidence="1" id="KW-0472">Membrane</keyword>
<keyword evidence="1" id="KW-0812">Transmembrane</keyword>
<keyword evidence="1" id="KW-1133">Transmembrane helix</keyword>
<feature type="transmembrane region" description="Helical" evidence="1">
    <location>
        <begin position="26"/>
        <end position="49"/>
    </location>
</feature>
<dbReference type="Proteomes" id="UP000618051">
    <property type="component" value="Unassembled WGS sequence"/>
</dbReference>
<proteinExistence type="predicted"/>
<protein>
    <submittedName>
        <fullName evidence="2">Uncharacterized protein</fullName>
    </submittedName>
</protein>
<evidence type="ECO:0000313" key="3">
    <source>
        <dbReference type="EMBL" id="KAI1235106.1"/>
    </source>
</evidence>
<organism evidence="2">
    <name type="scientific">Lamprotornis superbus</name>
    <dbReference type="NCBI Taxonomy" id="245042"/>
    <lineage>
        <taxon>Eukaryota</taxon>
        <taxon>Metazoa</taxon>
        <taxon>Chordata</taxon>
        <taxon>Craniata</taxon>
        <taxon>Vertebrata</taxon>
        <taxon>Euteleostomi</taxon>
        <taxon>Archelosauria</taxon>
        <taxon>Archosauria</taxon>
        <taxon>Dinosauria</taxon>
        <taxon>Saurischia</taxon>
        <taxon>Theropoda</taxon>
        <taxon>Coelurosauria</taxon>
        <taxon>Aves</taxon>
        <taxon>Neognathae</taxon>
        <taxon>Neoaves</taxon>
        <taxon>Telluraves</taxon>
        <taxon>Australaves</taxon>
        <taxon>Passeriformes</taxon>
        <taxon>Sturnidae</taxon>
        <taxon>Lamprotornis</taxon>
    </lineage>
</organism>
<reference evidence="2" key="1">
    <citation type="submission" date="2020-10" db="EMBL/GenBank/DDBJ databases">
        <title>Feather gene expression reveals the developmental basis of iridescence in African starlings.</title>
        <authorList>
            <person name="Rubenstein D.R."/>
        </authorList>
    </citation>
    <scope>NUCLEOTIDE SEQUENCE</scope>
    <source>
        <strain evidence="2">SS15</strain>
        <tissue evidence="2">Liver</tissue>
    </source>
</reference>
<comment type="caution">
    <text evidence="2">The sequence shown here is derived from an EMBL/GenBank/DDBJ whole genome shotgun (WGS) entry which is preliminary data.</text>
</comment>
<evidence type="ECO:0000313" key="4">
    <source>
        <dbReference type="Proteomes" id="UP000618051"/>
    </source>
</evidence>
<feature type="transmembrane region" description="Helical" evidence="1">
    <location>
        <begin position="70"/>
        <end position="90"/>
    </location>
</feature>
<reference evidence="3" key="3">
    <citation type="submission" date="2022-01" db="EMBL/GenBank/DDBJ databases">
        <authorList>
            <person name="Rubenstein D.R."/>
        </authorList>
    </citation>
    <scope>NUCLEOTIDE SEQUENCE</scope>
    <source>
        <strain evidence="3">SS15</strain>
        <tissue evidence="3">Liver</tissue>
    </source>
</reference>
<feature type="transmembrane region" description="Helical" evidence="1">
    <location>
        <begin position="110"/>
        <end position="131"/>
    </location>
</feature>
<evidence type="ECO:0000256" key="1">
    <source>
        <dbReference type="SAM" id="Phobius"/>
    </source>
</evidence>